<dbReference type="InterPro" id="IPR008995">
    <property type="entry name" value="Mo/tungstate-bd_C_term_dom"/>
</dbReference>
<keyword evidence="2" id="KW-0547">Nucleotide-binding</keyword>
<dbReference type="PANTHER" id="PTHR42781">
    <property type="entry name" value="SPERMIDINE/PUTRESCINE IMPORT ATP-BINDING PROTEIN POTA"/>
    <property type="match status" value="1"/>
</dbReference>
<keyword evidence="8" id="KW-1185">Reference proteome</keyword>
<accession>A0A348HCS1</accession>
<dbReference type="SUPFAM" id="SSF52540">
    <property type="entry name" value="P-loop containing nucleoside triphosphate hydrolases"/>
    <property type="match status" value="1"/>
</dbReference>
<evidence type="ECO:0000256" key="5">
    <source>
        <dbReference type="ARBA" id="ARBA00023032"/>
    </source>
</evidence>
<dbReference type="FunFam" id="3.40.50.300:FF:000425">
    <property type="entry name" value="Probable ABC transporter, ATP-binding subunit"/>
    <property type="match status" value="1"/>
</dbReference>
<dbReference type="PROSITE" id="PS00211">
    <property type="entry name" value="ABC_TRANSPORTER_1"/>
    <property type="match status" value="1"/>
</dbReference>
<dbReference type="PANTHER" id="PTHR42781:SF4">
    <property type="entry name" value="SPERMIDINE_PUTRESCINE IMPORT ATP-BINDING PROTEIN POTA"/>
    <property type="match status" value="1"/>
</dbReference>
<dbReference type="AlphaFoldDB" id="A0A348HCS1"/>
<dbReference type="OrthoDB" id="9802264at2"/>
<gene>
    <name evidence="7" type="ORF">ZBT109_0645</name>
</gene>
<feature type="domain" description="ABC transporter" evidence="6">
    <location>
        <begin position="3"/>
        <end position="237"/>
    </location>
</feature>
<dbReference type="InterPro" id="IPR005666">
    <property type="entry name" value="Sulph_transpt1"/>
</dbReference>
<evidence type="ECO:0000256" key="2">
    <source>
        <dbReference type="ARBA" id="ARBA00022741"/>
    </source>
</evidence>
<keyword evidence="5" id="KW-0764">Sulfate transport</keyword>
<dbReference type="NCBIfam" id="TIGR00968">
    <property type="entry name" value="3a0106s01"/>
    <property type="match status" value="1"/>
</dbReference>
<keyword evidence="3" id="KW-0067">ATP-binding</keyword>
<protein>
    <submittedName>
        <fullName evidence="7">ABC-type sulfate/molybdate transport systems, ATPase subunit</fullName>
    </submittedName>
</protein>
<dbReference type="SMART" id="SM00382">
    <property type="entry name" value="AAA"/>
    <property type="match status" value="1"/>
</dbReference>
<organism evidence="7 8">
    <name type="scientific">Zymobacter palmae</name>
    <dbReference type="NCBI Taxonomy" id="33074"/>
    <lineage>
        <taxon>Bacteria</taxon>
        <taxon>Pseudomonadati</taxon>
        <taxon>Pseudomonadota</taxon>
        <taxon>Gammaproteobacteria</taxon>
        <taxon>Oceanospirillales</taxon>
        <taxon>Halomonadaceae</taxon>
        <taxon>Zymobacter group</taxon>
        <taxon>Zymobacter</taxon>
    </lineage>
</organism>
<evidence type="ECO:0000256" key="3">
    <source>
        <dbReference type="ARBA" id="ARBA00022840"/>
    </source>
</evidence>
<dbReference type="Gene3D" id="3.40.50.300">
    <property type="entry name" value="P-loop containing nucleotide triphosphate hydrolases"/>
    <property type="match status" value="1"/>
</dbReference>
<evidence type="ECO:0000256" key="4">
    <source>
        <dbReference type="ARBA" id="ARBA00022967"/>
    </source>
</evidence>
<dbReference type="GO" id="GO:0016887">
    <property type="term" value="F:ATP hydrolysis activity"/>
    <property type="evidence" value="ECO:0007669"/>
    <property type="project" value="InterPro"/>
</dbReference>
<dbReference type="Proteomes" id="UP000267342">
    <property type="component" value="Chromosome"/>
</dbReference>
<sequence>MSIIVDQVARRFGDVTALHPTSLEIRQGELVGLLGPSGSGKTTLLRIIAGLEHPTAGRILFGDRDMTAVHVRHRQIGFVFQHYALFRHMTVFENIAFGLRVQPRAQRLSSQAIAERVNGLLDTIQLSPLAKRLPAQLSGGQQQRVALARALAVEPKVLLMDEPFGALDTQVRVEMRRWLRALHDKLKFTCVFVTHDQEEALELSDRVAVMSHGRIEQIDTPTALYQAPSNTFVFNFLGESNLFKGQLADGLLTCGEAYLPAQSTTVQIRPYDLGLDRQPDASHTYLPVDIHDVVSLGAHVRVELHAPWLERPWHALLPHHIAEQQRFTRGERVFATPHHLFSFPM</sequence>
<dbReference type="GO" id="GO:0043190">
    <property type="term" value="C:ATP-binding cassette (ABC) transporter complex"/>
    <property type="evidence" value="ECO:0007669"/>
    <property type="project" value="InterPro"/>
</dbReference>
<dbReference type="GO" id="GO:0005524">
    <property type="term" value="F:ATP binding"/>
    <property type="evidence" value="ECO:0007669"/>
    <property type="project" value="UniProtKB-KW"/>
</dbReference>
<dbReference type="RefSeq" id="WP_038278145.1">
    <property type="nucleotide sequence ID" value="NZ_AP018933.1"/>
</dbReference>
<dbReference type="InterPro" id="IPR027417">
    <property type="entry name" value="P-loop_NTPase"/>
</dbReference>
<dbReference type="GO" id="GO:0015419">
    <property type="term" value="F:ABC-type sulfate transporter activity"/>
    <property type="evidence" value="ECO:0007669"/>
    <property type="project" value="InterPro"/>
</dbReference>
<dbReference type="InterPro" id="IPR003439">
    <property type="entry name" value="ABC_transporter-like_ATP-bd"/>
</dbReference>
<evidence type="ECO:0000313" key="8">
    <source>
        <dbReference type="Proteomes" id="UP000267342"/>
    </source>
</evidence>
<dbReference type="KEGG" id="zpl:ZBT109_0645"/>
<name>A0A348HCS1_9GAMM</name>
<dbReference type="STRING" id="1123510.GCA_000620025_01961"/>
<dbReference type="InterPro" id="IPR003593">
    <property type="entry name" value="AAA+_ATPase"/>
</dbReference>
<keyword evidence="4" id="KW-1278">Translocase</keyword>
<dbReference type="PROSITE" id="PS50893">
    <property type="entry name" value="ABC_TRANSPORTER_2"/>
    <property type="match status" value="1"/>
</dbReference>
<evidence type="ECO:0000256" key="1">
    <source>
        <dbReference type="ARBA" id="ARBA00022448"/>
    </source>
</evidence>
<dbReference type="EMBL" id="AP018933">
    <property type="protein sequence ID" value="BBG29423.1"/>
    <property type="molecule type" value="Genomic_DNA"/>
</dbReference>
<proteinExistence type="predicted"/>
<dbReference type="InterPro" id="IPR050093">
    <property type="entry name" value="ABC_SmlMolc_Importer"/>
</dbReference>
<reference evidence="7 8" key="1">
    <citation type="submission" date="2018-09" db="EMBL/GenBank/DDBJ databases">
        <title>Zymobacter palmae IAM14233 (=T109) whole genome analysis.</title>
        <authorList>
            <person name="Yanase H."/>
        </authorList>
    </citation>
    <scope>NUCLEOTIDE SEQUENCE [LARGE SCALE GENOMIC DNA]</scope>
    <source>
        <strain evidence="7 8">IAM14233</strain>
    </source>
</reference>
<dbReference type="Pfam" id="PF00005">
    <property type="entry name" value="ABC_tran"/>
    <property type="match status" value="1"/>
</dbReference>
<evidence type="ECO:0000313" key="7">
    <source>
        <dbReference type="EMBL" id="BBG29423.1"/>
    </source>
</evidence>
<dbReference type="InterPro" id="IPR017871">
    <property type="entry name" value="ABC_transporter-like_CS"/>
</dbReference>
<dbReference type="GO" id="GO:0015697">
    <property type="term" value="P:quaternary ammonium group transport"/>
    <property type="evidence" value="ECO:0007669"/>
    <property type="project" value="UniProtKB-ARBA"/>
</dbReference>
<keyword evidence="1" id="KW-0813">Transport</keyword>
<dbReference type="SUPFAM" id="SSF50331">
    <property type="entry name" value="MOP-like"/>
    <property type="match status" value="1"/>
</dbReference>
<evidence type="ECO:0000259" key="6">
    <source>
        <dbReference type="PROSITE" id="PS50893"/>
    </source>
</evidence>